<dbReference type="InterPro" id="IPR013783">
    <property type="entry name" value="Ig-like_fold"/>
</dbReference>
<dbReference type="PROSITE" id="PS51272">
    <property type="entry name" value="SLH"/>
    <property type="match status" value="3"/>
</dbReference>
<name>A0ABN2K5K6_9ACTN</name>
<dbReference type="Proteomes" id="UP001501057">
    <property type="component" value="Unassembled WGS sequence"/>
</dbReference>
<organism evidence="4 5">
    <name type="scientific">Aeromicrobium alkaliterrae</name>
    <dbReference type="NCBI Taxonomy" id="302168"/>
    <lineage>
        <taxon>Bacteria</taxon>
        <taxon>Bacillati</taxon>
        <taxon>Actinomycetota</taxon>
        <taxon>Actinomycetes</taxon>
        <taxon>Propionibacteriales</taxon>
        <taxon>Nocardioidaceae</taxon>
        <taxon>Aeromicrobium</taxon>
    </lineage>
</organism>
<dbReference type="PANTHER" id="PTHR22953:SF153">
    <property type="entry name" value="PURPLE ACID PHOSPHATASE"/>
    <property type="match status" value="1"/>
</dbReference>
<dbReference type="PANTHER" id="PTHR22953">
    <property type="entry name" value="ACID PHOSPHATASE RELATED"/>
    <property type="match status" value="1"/>
</dbReference>
<dbReference type="Pfam" id="PF00149">
    <property type="entry name" value="Metallophos"/>
    <property type="match status" value="1"/>
</dbReference>
<dbReference type="Gene3D" id="3.60.21.10">
    <property type="match status" value="1"/>
</dbReference>
<gene>
    <name evidence="4" type="ORF">GCM10009710_31020</name>
</gene>
<dbReference type="InterPro" id="IPR008963">
    <property type="entry name" value="Purple_acid_Pase-like_N"/>
</dbReference>
<feature type="domain" description="SLH" evidence="3">
    <location>
        <begin position="988"/>
        <end position="1055"/>
    </location>
</feature>
<evidence type="ECO:0000256" key="2">
    <source>
        <dbReference type="SAM" id="SignalP"/>
    </source>
</evidence>
<evidence type="ECO:0000313" key="4">
    <source>
        <dbReference type="EMBL" id="GAA1748774.1"/>
    </source>
</evidence>
<dbReference type="Gene3D" id="2.60.120.260">
    <property type="entry name" value="Galactose-binding domain-like"/>
    <property type="match status" value="2"/>
</dbReference>
<proteinExistence type="predicted"/>
<dbReference type="InterPro" id="IPR039331">
    <property type="entry name" value="PAPs-like"/>
</dbReference>
<dbReference type="Pfam" id="PF00395">
    <property type="entry name" value="SLH"/>
    <property type="match status" value="1"/>
</dbReference>
<dbReference type="Gene3D" id="2.60.40.10">
    <property type="entry name" value="Immunoglobulins"/>
    <property type="match status" value="2"/>
</dbReference>
<accession>A0ABN2K5K6</accession>
<keyword evidence="5" id="KW-1185">Reference proteome</keyword>
<dbReference type="InterPro" id="IPR004843">
    <property type="entry name" value="Calcineurin-like_PHP"/>
</dbReference>
<sequence>MHASSPRRRLAALGTALTFAVTAALAAATSAPAQAAEPVPLITSGTTEWRYLDDNTDPAAGSADRTSWTTSEFDDAAWKTGTGSFGANQGTRNALSGGFVPDVLLNQYIDGTAYPDIPAYFFRTEVEVSAADLTGDRVLVGSVRYDDAATVYVNGTRIGGGDDAAITQNLQYGGSNASAPKLAELSVPASVLTAGTNVVAVEIHQGRATSSDVFFDLPSLTLEDVPPTPPTPLIESGTTQWRYLDDNTDPASGSAERTSWTTSEFDDSAWKAGAGSFGAVNGTPGPLSGGFTADVLLNQYIDGTAFPDIPAFFFRTEVEVTAAELEGDLVLQGSVRYDDSVTIYVNGQRIAGGHDEGITENLQYGGSNSSTPILLPFTAPASVLKAGTNVIAVEVHQGRATSSDVYFDLPVMDLGPAPEKVGPSSIILGVGTDETQRNLAWFSDTTADEVVQIARTADLVDGALPASAATIAASESGRATDGVNEFFHATLTDLLPETSYTYRVGADQKWSTLRTFTTHSNALDHDFTFVGDPQIGSSGNPTSDGQGWAASLAKAQELYPTSQFLLSAGDQVETASNANEYRILAAPEQVSQQANAWTLGNHDIGSPLFGQHFNLPNVWAGDSSGGTYWFKHNGVLHLNINSNSNDFANHERFLRETIEAEGDDAAWTVLTFHHSLFSVGPHSTSGSVAKRNGLAPIISSLDIDMVYAGHDHSYARSYLMNGLTPVVPEQAETNADGVEVVTPAEGEVLYVTGNSSSGSKYYTASNSDAPYVAKWDQSRTPTVANVEVTQCSITTTTNRVDNGAVIDAVELFKDEVAPALSAPEGTQVVVGEDFDPLAGLEVSDACDPAVTVESVTVTGEVDTDVTGTYTLTYTVVDASGNETVLERTVEVAPAPDTDAPVVTVIGPESVVEGEDATFSVSVADASEIASVERRVNGGGWVAVEAGSFTLTDLVAGSYDVEVRATDAAQNSGSKSVTLSVTAPPVDPEPSIVFDDIADNTFREQIEWLVGQKITTGYANADGTFSYRGSEPVLREQMAAFLYRFDHEGANPAVIDGPSRFSDVAPGHVFKAHIAWLAERGITTGYDDGTFRPGQPVLREQMAAFLYRLAGSPIVVLPETSPFADVPTTHTFYRQIVWLEGTGITTGYTERAGAPTFRGSEPVLREQMAAFLFRFSELPGSPTD</sequence>
<dbReference type="SUPFAM" id="SSF56300">
    <property type="entry name" value="Metallo-dependent phosphatases"/>
    <property type="match status" value="1"/>
</dbReference>
<dbReference type="Pfam" id="PF16656">
    <property type="entry name" value="Pur_ac_phosph_N"/>
    <property type="match status" value="1"/>
</dbReference>
<reference evidence="4 5" key="1">
    <citation type="journal article" date="2019" name="Int. J. Syst. Evol. Microbiol.">
        <title>The Global Catalogue of Microorganisms (GCM) 10K type strain sequencing project: providing services to taxonomists for standard genome sequencing and annotation.</title>
        <authorList>
            <consortium name="The Broad Institute Genomics Platform"/>
            <consortium name="The Broad Institute Genome Sequencing Center for Infectious Disease"/>
            <person name="Wu L."/>
            <person name="Ma J."/>
        </authorList>
    </citation>
    <scope>NUCLEOTIDE SEQUENCE [LARGE SCALE GENOMIC DNA]</scope>
    <source>
        <strain evidence="4 5">JCM 13518</strain>
    </source>
</reference>
<protein>
    <recommendedName>
        <fullName evidence="3">SLH domain-containing protein</fullName>
    </recommendedName>
</protein>
<comment type="caution">
    <text evidence="4">The sequence shown here is derived from an EMBL/GenBank/DDBJ whole genome shotgun (WGS) entry which is preliminary data.</text>
</comment>
<feature type="signal peptide" evidence="2">
    <location>
        <begin position="1"/>
        <end position="35"/>
    </location>
</feature>
<dbReference type="Pfam" id="PF16403">
    <property type="entry name" value="Bact_surface_Ig-like"/>
    <property type="match status" value="1"/>
</dbReference>
<feature type="domain" description="SLH" evidence="3">
    <location>
        <begin position="1122"/>
        <end position="1183"/>
    </location>
</feature>
<dbReference type="RefSeq" id="WP_344203230.1">
    <property type="nucleotide sequence ID" value="NZ_BAAAME010000005.1"/>
</dbReference>
<keyword evidence="1 2" id="KW-0732">Signal</keyword>
<dbReference type="SUPFAM" id="SSF49363">
    <property type="entry name" value="Purple acid phosphatase, N-terminal domain"/>
    <property type="match status" value="1"/>
</dbReference>
<dbReference type="EMBL" id="BAAAME010000005">
    <property type="protein sequence ID" value="GAA1748774.1"/>
    <property type="molecule type" value="Genomic_DNA"/>
</dbReference>
<evidence type="ECO:0000256" key="1">
    <source>
        <dbReference type="ARBA" id="ARBA00022729"/>
    </source>
</evidence>
<dbReference type="InterPro" id="IPR001119">
    <property type="entry name" value="SLH_dom"/>
</dbReference>
<dbReference type="CDD" id="cd00146">
    <property type="entry name" value="PKD"/>
    <property type="match status" value="1"/>
</dbReference>
<dbReference type="InterPro" id="IPR029052">
    <property type="entry name" value="Metallo-depent_PP-like"/>
</dbReference>
<dbReference type="InterPro" id="IPR032179">
    <property type="entry name" value="Cry22Aa_Ig-like"/>
</dbReference>
<dbReference type="InterPro" id="IPR015914">
    <property type="entry name" value="PAPs_N"/>
</dbReference>
<feature type="chain" id="PRO_5046923077" description="SLH domain-containing protein" evidence="2">
    <location>
        <begin position="36"/>
        <end position="1183"/>
    </location>
</feature>
<feature type="domain" description="SLH" evidence="3">
    <location>
        <begin position="1056"/>
        <end position="1119"/>
    </location>
</feature>
<evidence type="ECO:0000259" key="3">
    <source>
        <dbReference type="PROSITE" id="PS51272"/>
    </source>
</evidence>
<evidence type="ECO:0000313" key="5">
    <source>
        <dbReference type="Proteomes" id="UP001501057"/>
    </source>
</evidence>
<dbReference type="Gene3D" id="2.60.40.380">
    <property type="entry name" value="Purple acid phosphatase-like, N-terminal"/>
    <property type="match status" value="1"/>
</dbReference>